<dbReference type="OrthoDB" id="9791228at2"/>
<dbReference type="Pfam" id="PF00293">
    <property type="entry name" value="NUDIX"/>
    <property type="match status" value="1"/>
</dbReference>
<comment type="caution">
    <text evidence="5">The sequence shown here is derived from an EMBL/GenBank/DDBJ whole genome shotgun (WGS) entry which is preliminary data.</text>
</comment>
<dbReference type="SUPFAM" id="SSF55811">
    <property type="entry name" value="Nudix"/>
    <property type="match status" value="1"/>
</dbReference>
<keyword evidence="6" id="KW-1185">Reference proteome</keyword>
<dbReference type="PANTHER" id="PTHR43046:SF14">
    <property type="entry name" value="MUTT_NUDIX FAMILY PROTEIN"/>
    <property type="match status" value="1"/>
</dbReference>
<evidence type="ECO:0000256" key="1">
    <source>
        <dbReference type="ARBA" id="ARBA00001946"/>
    </source>
</evidence>
<dbReference type="Gene3D" id="3.90.79.10">
    <property type="entry name" value="Nucleoside Triphosphate Pyrophosphohydrolase"/>
    <property type="match status" value="1"/>
</dbReference>
<dbReference type="PROSITE" id="PS51462">
    <property type="entry name" value="NUDIX"/>
    <property type="match status" value="1"/>
</dbReference>
<comment type="cofactor">
    <cofactor evidence="1">
        <name>Mg(2+)</name>
        <dbReference type="ChEBI" id="CHEBI:18420"/>
    </cofactor>
</comment>
<sequence>MISVDLAGHRFQLRAAAVIAADDFILIHRMEGHDVWALPGGRVDPGESGQQTVVREFGEELGVTVQCGALLFVVENFFNVDDKPCHEIGLYFRATLPAGSPLLDKTRSHPGVEGRHRLEFKWVHKSALADAGLRPLTLCQALCQPLAGVQHIVQRD</sequence>
<dbReference type="EMBL" id="VLLB01000002">
    <property type="protein sequence ID" value="TWI67762.1"/>
    <property type="molecule type" value="Genomic_DNA"/>
</dbReference>
<evidence type="ECO:0000313" key="5">
    <source>
        <dbReference type="EMBL" id="TWI67762.1"/>
    </source>
</evidence>
<gene>
    <name evidence="5" type="ORF">IP91_01881</name>
</gene>
<keyword evidence="2 3" id="KW-0378">Hydrolase</keyword>
<comment type="similarity">
    <text evidence="3">Belongs to the Nudix hydrolase family.</text>
</comment>
<dbReference type="PANTHER" id="PTHR43046">
    <property type="entry name" value="GDP-MANNOSE MANNOSYL HYDROLASE"/>
    <property type="match status" value="1"/>
</dbReference>
<evidence type="ECO:0000256" key="2">
    <source>
        <dbReference type="ARBA" id="ARBA00022801"/>
    </source>
</evidence>
<dbReference type="InterPro" id="IPR000086">
    <property type="entry name" value="NUDIX_hydrolase_dom"/>
</dbReference>
<dbReference type="InterPro" id="IPR015797">
    <property type="entry name" value="NUDIX_hydrolase-like_dom_sf"/>
</dbReference>
<dbReference type="PRINTS" id="PR00502">
    <property type="entry name" value="NUDIXFAMILY"/>
</dbReference>
<feature type="domain" description="Nudix hydrolase" evidence="4">
    <location>
        <begin position="9"/>
        <end position="146"/>
    </location>
</feature>
<evidence type="ECO:0000313" key="6">
    <source>
        <dbReference type="Proteomes" id="UP000318431"/>
    </source>
</evidence>
<dbReference type="CDD" id="cd04688">
    <property type="entry name" value="NUDIX_Hydrolase"/>
    <property type="match status" value="1"/>
</dbReference>
<dbReference type="AlphaFoldDB" id="A0A562RFD3"/>
<dbReference type="GO" id="GO:0016787">
    <property type="term" value="F:hydrolase activity"/>
    <property type="evidence" value="ECO:0007669"/>
    <property type="project" value="UniProtKB-KW"/>
</dbReference>
<dbReference type="InterPro" id="IPR020084">
    <property type="entry name" value="NUDIX_hydrolase_CS"/>
</dbReference>
<protein>
    <submittedName>
        <fullName evidence="5">8-oxo-dGTP pyrophosphatase MutT (NUDIX family)</fullName>
    </submittedName>
</protein>
<proteinExistence type="inferred from homology"/>
<dbReference type="RefSeq" id="WP_145648665.1">
    <property type="nucleotide sequence ID" value="NZ_VLLB01000002.1"/>
</dbReference>
<dbReference type="PROSITE" id="PS00893">
    <property type="entry name" value="NUDIX_BOX"/>
    <property type="match status" value="1"/>
</dbReference>
<dbReference type="Proteomes" id="UP000318431">
    <property type="component" value="Unassembled WGS sequence"/>
</dbReference>
<evidence type="ECO:0000256" key="3">
    <source>
        <dbReference type="RuleBase" id="RU003476"/>
    </source>
</evidence>
<reference evidence="5 6" key="1">
    <citation type="journal article" date="2015" name="Stand. Genomic Sci.">
        <title>Genomic Encyclopedia of Bacterial and Archaeal Type Strains, Phase III: the genomes of soil and plant-associated and newly described type strains.</title>
        <authorList>
            <person name="Whitman W.B."/>
            <person name="Woyke T."/>
            <person name="Klenk H.P."/>
            <person name="Zhou Y."/>
            <person name="Lilburn T.G."/>
            <person name="Beck B.J."/>
            <person name="De Vos P."/>
            <person name="Vandamme P."/>
            <person name="Eisen J.A."/>
            <person name="Garrity G."/>
            <person name="Hugenholtz P."/>
            <person name="Kyrpides N.C."/>
        </authorList>
    </citation>
    <scope>NUCLEOTIDE SEQUENCE [LARGE SCALE GENOMIC DNA]</scope>
    <source>
        <strain evidence="5 6">CGMCC 1.10822</strain>
    </source>
</reference>
<dbReference type="InterPro" id="IPR020476">
    <property type="entry name" value="Nudix_hydrolase"/>
</dbReference>
<organism evidence="5 6">
    <name type="scientific">Pseudoduganella lurida</name>
    <dbReference type="NCBI Taxonomy" id="1036180"/>
    <lineage>
        <taxon>Bacteria</taxon>
        <taxon>Pseudomonadati</taxon>
        <taxon>Pseudomonadota</taxon>
        <taxon>Betaproteobacteria</taxon>
        <taxon>Burkholderiales</taxon>
        <taxon>Oxalobacteraceae</taxon>
        <taxon>Telluria group</taxon>
        <taxon>Pseudoduganella</taxon>
    </lineage>
</organism>
<evidence type="ECO:0000259" key="4">
    <source>
        <dbReference type="PROSITE" id="PS51462"/>
    </source>
</evidence>
<name>A0A562RFD3_9BURK</name>
<accession>A0A562RFD3</accession>